<accession>A0AAC9XK25</accession>
<dbReference type="AlphaFoldDB" id="A0AAC9XK25"/>
<evidence type="ECO:0000313" key="2">
    <source>
        <dbReference type="Proteomes" id="UP000264880"/>
    </source>
</evidence>
<gene>
    <name evidence="1" type="ORF">BHAMNSH16_07075</name>
</gene>
<protein>
    <submittedName>
        <fullName evidence="1">Uncharacterized protein</fullName>
    </submittedName>
</protein>
<sequence>MKKVRNIPLILGDKKFSNIEDLKNDFNVNDILSSYKNGNLKIWLSHKYNDLAQELKKIDESESPKKIIEDIIRIFFKDDENLEAIVKDACFIVENTVDIKNKNIESELEDYINQYNSINDSLFSFEIAIDDYENIKNAVGILYYGNNGLFNYYYEDFFYKFYNKKNYYVILSILANEDIRRIFLQNEKIKSDIDKMFTHKKEHKYNFKQFKENLNRYGFPLYLTVTPAFSFFNNNIDKVHNESKYELIRDCCQFVNNNFAKEVDNYIFDLLGDDIELIKADDYARCINNNIINNKDMFKDIHSDIKTVIINNFGVDDIDTLQNKIISTLEKYIKDTVKYIGEYLGEKTGIKHLFDFYEFRIFEVEISNFYWLKNIKIYKEYTEDNFKTVTDKKCLILHLDKNAVIKSLDNDKEYDIDSVNGYFPIFNGINYKGNKHYNELVYMEI</sequence>
<dbReference type="RefSeq" id="WP_069731420.1">
    <property type="nucleotide sequence ID" value="NZ_CP019914.1"/>
</dbReference>
<reference evidence="1 2" key="1">
    <citation type="submission" date="2017-02" db="EMBL/GenBank/DDBJ databases">
        <title>Complete genome sequence of Brachyspira hampsonii genomovar I strain NSH-16 (ATCC BAA-2463).</title>
        <authorList>
            <person name="Mirajkar N.S."/>
            <person name="Gebhart C.J."/>
        </authorList>
    </citation>
    <scope>NUCLEOTIDE SEQUENCE [LARGE SCALE GENOMIC DNA]</scope>
    <source>
        <strain evidence="1 2">NSH-16</strain>
    </source>
</reference>
<proteinExistence type="predicted"/>
<organism evidence="1 2">
    <name type="scientific">Brachyspira hampsonii</name>
    <dbReference type="NCBI Taxonomy" id="1287055"/>
    <lineage>
        <taxon>Bacteria</taxon>
        <taxon>Pseudomonadati</taxon>
        <taxon>Spirochaetota</taxon>
        <taxon>Spirochaetia</taxon>
        <taxon>Brachyspirales</taxon>
        <taxon>Brachyspiraceae</taxon>
        <taxon>Brachyspira</taxon>
    </lineage>
</organism>
<name>A0AAC9XK25_9SPIR</name>
<dbReference type="KEGG" id="bhp:BHAMNSH16_07075"/>
<dbReference type="EMBL" id="CP019914">
    <property type="protein sequence ID" value="ASJ21417.1"/>
    <property type="molecule type" value="Genomic_DNA"/>
</dbReference>
<keyword evidence="2" id="KW-1185">Reference proteome</keyword>
<dbReference type="Proteomes" id="UP000264880">
    <property type="component" value="Chromosome"/>
</dbReference>
<evidence type="ECO:0000313" key="1">
    <source>
        <dbReference type="EMBL" id="ASJ21417.1"/>
    </source>
</evidence>